<organism evidence="1 2">
    <name type="scientific">Caproicibacterium amylolyticum</name>
    <dbReference type="NCBI Taxonomy" id="2766537"/>
    <lineage>
        <taxon>Bacteria</taxon>
        <taxon>Bacillati</taxon>
        <taxon>Bacillota</taxon>
        <taxon>Clostridia</taxon>
        <taxon>Eubacteriales</taxon>
        <taxon>Oscillospiraceae</taxon>
        <taxon>Caproicibacterium</taxon>
    </lineage>
</organism>
<dbReference type="RefSeq" id="WP_212506784.1">
    <property type="nucleotide sequence ID" value="NZ_CP060696.1"/>
</dbReference>
<dbReference type="EMBL" id="CP060696">
    <property type="protein sequence ID" value="QNO17720.1"/>
    <property type="molecule type" value="Genomic_DNA"/>
</dbReference>
<accession>A0A7G9WGA8</accession>
<evidence type="ECO:0000313" key="2">
    <source>
        <dbReference type="Proteomes" id="UP000516046"/>
    </source>
</evidence>
<proteinExistence type="predicted"/>
<protein>
    <submittedName>
        <fullName evidence="1">Uncharacterized protein</fullName>
    </submittedName>
</protein>
<gene>
    <name evidence="1" type="ORF">H6X83_12455</name>
</gene>
<dbReference type="KEGG" id="caml:H6X83_12455"/>
<name>A0A7G9WGA8_9FIRM</name>
<keyword evidence="2" id="KW-1185">Reference proteome</keyword>
<evidence type="ECO:0000313" key="1">
    <source>
        <dbReference type="EMBL" id="QNO17720.1"/>
    </source>
</evidence>
<sequence>MTKNELMVIMYKAFNEAIPNTVGSDPLEAWTNFTDRFDAAGRRFIQEQESGNAH</sequence>
<dbReference type="Proteomes" id="UP000516046">
    <property type="component" value="Chromosome"/>
</dbReference>
<dbReference type="AlphaFoldDB" id="A0A7G9WGA8"/>
<reference evidence="1 2" key="1">
    <citation type="submission" date="2020-08" db="EMBL/GenBank/DDBJ databases">
        <authorList>
            <person name="Ren C."/>
            <person name="Gu Y."/>
            <person name="Xu Y."/>
        </authorList>
    </citation>
    <scope>NUCLEOTIDE SEQUENCE [LARGE SCALE GENOMIC DNA]</scope>
    <source>
        <strain evidence="1 2">LBM18003</strain>
    </source>
</reference>